<dbReference type="GO" id="GO:0008168">
    <property type="term" value="F:methyltransferase activity"/>
    <property type="evidence" value="ECO:0007669"/>
    <property type="project" value="UniProtKB-UniRule"/>
</dbReference>
<evidence type="ECO:0000256" key="2">
    <source>
        <dbReference type="ARBA" id="ARBA00022603"/>
    </source>
</evidence>
<dbReference type="SUPFAM" id="SSF53335">
    <property type="entry name" value="S-adenosyl-L-methionine-dependent methyltransferases"/>
    <property type="match status" value="1"/>
</dbReference>
<evidence type="ECO:0000256" key="1">
    <source>
        <dbReference type="ARBA" id="ARBA00008138"/>
    </source>
</evidence>
<dbReference type="NCBIfam" id="TIGR00027">
    <property type="entry name" value="mthyl_TIGR00027"/>
    <property type="match status" value="1"/>
</dbReference>
<dbReference type="Pfam" id="PF04072">
    <property type="entry name" value="LCM"/>
    <property type="match status" value="1"/>
</dbReference>
<dbReference type="Proteomes" id="UP000531659">
    <property type="component" value="Unassembled WGS sequence"/>
</dbReference>
<keyword evidence="3 5" id="KW-0808">Transferase</keyword>
<keyword evidence="2 4" id="KW-0489">Methyltransferase</keyword>
<dbReference type="EC" id="2.1.1.-" evidence="4"/>
<name>A0A7Y3SZG0_9CLOT</name>
<comment type="similarity">
    <text evidence="1 4">Belongs to the UPF0677 family.</text>
</comment>
<gene>
    <name evidence="5" type="ORF">HLQ16_18330</name>
</gene>
<organism evidence="5 6">
    <name type="scientific">Clostridium estertheticum</name>
    <dbReference type="NCBI Taxonomy" id="238834"/>
    <lineage>
        <taxon>Bacteria</taxon>
        <taxon>Bacillati</taxon>
        <taxon>Bacillota</taxon>
        <taxon>Clostridia</taxon>
        <taxon>Eubacteriales</taxon>
        <taxon>Clostridiaceae</taxon>
        <taxon>Clostridium</taxon>
    </lineage>
</organism>
<dbReference type="AlphaFoldDB" id="A0A7Y3SZG0"/>
<reference evidence="5 6" key="1">
    <citation type="submission" date="2020-05" db="EMBL/GenBank/DDBJ databases">
        <title>Complete genome of Clostridium estertheticum subspecies estertheticum, isolated from Vacuum packed lamb meat from New Zealand imported to Switzerland.</title>
        <authorList>
            <person name="Wambui J."/>
            <person name="Stevens M.J.A."/>
            <person name="Stephan R."/>
        </authorList>
    </citation>
    <scope>NUCLEOTIDE SEQUENCE [LARGE SCALE GENOMIC DNA]</scope>
    <source>
        <strain evidence="5 6">CEST001</strain>
    </source>
</reference>
<dbReference type="Gene3D" id="3.40.50.150">
    <property type="entry name" value="Vaccinia Virus protein VP39"/>
    <property type="match status" value="1"/>
</dbReference>
<dbReference type="RefSeq" id="WP_171298499.1">
    <property type="nucleotide sequence ID" value="NZ_CP087098.1"/>
</dbReference>
<comment type="caution">
    <text evidence="5">The sequence shown here is derived from an EMBL/GenBank/DDBJ whole genome shotgun (WGS) entry which is preliminary data.</text>
</comment>
<evidence type="ECO:0000256" key="3">
    <source>
        <dbReference type="ARBA" id="ARBA00022679"/>
    </source>
</evidence>
<dbReference type="InterPro" id="IPR007213">
    <property type="entry name" value="Ppm1/Ppm2/Tcmp"/>
</dbReference>
<keyword evidence="4" id="KW-0949">S-adenosyl-L-methionine</keyword>
<protein>
    <recommendedName>
        <fullName evidence="4">S-adenosyl-L-methionine-dependent methyltransferase</fullName>
        <ecNumber evidence="4">2.1.1.-</ecNumber>
    </recommendedName>
</protein>
<dbReference type="InterPro" id="IPR029063">
    <property type="entry name" value="SAM-dependent_MTases_sf"/>
</dbReference>
<accession>A0A7Y3SZG0</accession>
<dbReference type="PANTHER" id="PTHR43619:SF2">
    <property type="entry name" value="S-ADENOSYL-L-METHIONINE-DEPENDENT METHYLTRANSFERASES SUPERFAMILY PROTEIN"/>
    <property type="match status" value="1"/>
</dbReference>
<dbReference type="PANTHER" id="PTHR43619">
    <property type="entry name" value="S-ADENOSYL-L-METHIONINE-DEPENDENT METHYLTRANSFERASE YKTD-RELATED"/>
    <property type="match status" value="1"/>
</dbReference>
<evidence type="ECO:0000313" key="5">
    <source>
        <dbReference type="EMBL" id="NNU77890.1"/>
    </source>
</evidence>
<comment type="function">
    <text evidence="4">Exhibits S-adenosyl-L-methionine-dependent methyltransferase activity.</text>
</comment>
<sequence>MEQKSMTALISAFSRAYHSLQNTDKVFDDYLAKDILTENEYEQISSNMSKGINFFNPSFDGTRKEALQWVVDNQLSPTPLGRSAFAEKALQNAVRGGAKQYVIFAAGYDTFAYRQPDWASTIQIFELDHPATGSDKQKRIQSLLSEKPANLHHISADFTENSWESNLIACLEFDQSKISFCSLLGISYYLSKRTFIETLNTISCIVPKGSFIVFDYPDEDSYTSKAGERTKKQVALAGGANEKMLASYSYSELKNLLADSNFLIYDHLTPNEITEQYFKKYNKLNPEHPITAFDNVNYCLTVKTKIRII</sequence>
<dbReference type="InterPro" id="IPR011610">
    <property type="entry name" value="SAM_mthyl_Trfase_ML2640-like"/>
</dbReference>
<evidence type="ECO:0000313" key="6">
    <source>
        <dbReference type="Proteomes" id="UP000531659"/>
    </source>
</evidence>
<dbReference type="EMBL" id="JABEYB010000016">
    <property type="protein sequence ID" value="NNU77890.1"/>
    <property type="molecule type" value="Genomic_DNA"/>
</dbReference>
<evidence type="ECO:0000256" key="4">
    <source>
        <dbReference type="RuleBase" id="RU362030"/>
    </source>
</evidence>
<proteinExistence type="inferred from homology"/>
<dbReference type="GO" id="GO:0032259">
    <property type="term" value="P:methylation"/>
    <property type="evidence" value="ECO:0007669"/>
    <property type="project" value="UniProtKB-KW"/>
</dbReference>